<feature type="region of interest" description="Disordered" evidence="1">
    <location>
        <begin position="142"/>
        <end position="247"/>
    </location>
</feature>
<gene>
    <name evidence="4" type="ORF">NKR23_g3185</name>
</gene>
<keyword evidence="5" id="KW-1185">Reference proteome</keyword>
<comment type="caution">
    <text evidence="4">The sequence shown here is derived from an EMBL/GenBank/DDBJ whole genome shotgun (WGS) entry which is preliminary data.</text>
</comment>
<evidence type="ECO:0000259" key="2">
    <source>
        <dbReference type="PROSITE" id="PS50206"/>
    </source>
</evidence>
<reference evidence="4" key="1">
    <citation type="submission" date="2022-07" db="EMBL/GenBank/DDBJ databases">
        <title>Fungi with potential for degradation of polypropylene.</title>
        <authorList>
            <person name="Gostincar C."/>
        </authorList>
    </citation>
    <scope>NUCLEOTIDE SEQUENCE</scope>
    <source>
        <strain evidence="4">EXF-13308</strain>
    </source>
</reference>
<feature type="domain" description="Rhodanese" evidence="2">
    <location>
        <begin position="400"/>
        <end position="523"/>
    </location>
</feature>
<dbReference type="Gene3D" id="3.90.70.10">
    <property type="entry name" value="Cysteine proteinases"/>
    <property type="match status" value="1"/>
</dbReference>
<dbReference type="InterPro" id="IPR028889">
    <property type="entry name" value="USP"/>
</dbReference>
<dbReference type="Gene3D" id="3.40.250.10">
    <property type="entry name" value="Rhodanese-like domain"/>
    <property type="match status" value="1"/>
</dbReference>
<dbReference type="InterPro" id="IPR001394">
    <property type="entry name" value="Peptidase_C19_UCH"/>
</dbReference>
<dbReference type="Pfam" id="PF00581">
    <property type="entry name" value="Rhodanese"/>
    <property type="match status" value="1"/>
</dbReference>
<dbReference type="InterPro" id="IPR001763">
    <property type="entry name" value="Rhodanese-like_dom"/>
</dbReference>
<evidence type="ECO:0000256" key="1">
    <source>
        <dbReference type="SAM" id="MobiDB-lite"/>
    </source>
</evidence>
<feature type="domain" description="USP" evidence="3">
    <location>
        <begin position="701"/>
        <end position="1036"/>
    </location>
</feature>
<dbReference type="InterPro" id="IPR038765">
    <property type="entry name" value="Papain-like_cys_pep_sf"/>
</dbReference>
<name>A0AA38RZP2_9PEZI</name>
<dbReference type="AlphaFoldDB" id="A0AA38RZP2"/>
<feature type="compositionally biased region" description="Polar residues" evidence="1">
    <location>
        <begin position="146"/>
        <end position="172"/>
    </location>
</feature>
<dbReference type="SMART" id="SM00450">
    <property type="entry name" value="RHOD"/>
    <property type="match status" value="1"/>
</dbReference>
<dbReference type="Pfam" id="PF00443">
    <property type="entry name" value="UCH"/>
    <property type="match status" value="1"/>
</dbReference>
<dbReference type="PROSITE" id="PS50206">
    <property type="entry name" value="RHODANESE_3"/>
    <property type="match status" value="1"/>
</dbReference>
<protein>
    <submittedName>
        <fullName evidence="4">AMP-binding enzyme</fullName>
    </submittedName>
</protein>
<dbReference type="GO" id="GO:0016579">
    <property type="term" value="P:protein deubiquitination"/>
    <property type="evidence" value="ECO:0007669"/>
    <property type="project" value="InterPro"/>
</dbReference>
<dbReference type="EMBL" id="JANBVO010000006">
    <property type="protein sequence ID" value="KAJ9151313.1"/>
    <property type="molecule type" value="Genomic_DNA"/>
</dbReference>
<feature type="compositionally biased region" description="Low complexity" evidence="1">
    <location>
        <begin position="332"/>
        <end position="350"/>
    </location>
</feature>
<feature type="region of interest" description="Disordered" evidence="1">
    <location>
        <begin position="317"/>
        <end position="374"/>
    </location>
</feature>
<dbReference type="GO" id="GO:0004843">
    <property type="term" value="F:cysteine-type deubiquitinase activity"/>
    <property type="evidence" value="ECO:0007669"/>
    <property type="project" value="InterPro"/>
</dbReference>
<dbReference type="InterPro" id="IPR050164">
    <property type="entry name" value="Peptidase_C19"/>
</dbReference>
<dbReference type="GO" id="GO:0005829">
    <property type="term" value="C:cytosol"/>
    <property type="evidence" value="ECO:0007669"/>
    <property type="project" value="TreeGrafter"/>
</dbReference>
<feature type="region of interest" description="Disordered" evidence="1">
    <location>
        <begin position="266"/>
        <end position="301"/>
    </location>
</feature>
<dbReference type="Proteomes" id="UP001174694">
    <property type="component" value="Unassembled WGS sequence"/>
</dbReference>
<evidence type="ECO:0000313" key="4">
    <source>
        <dbReference type="EMBL" id="KAJ9151313.1"/>
    </source>
</evidence>
<organism evidence="4 5">
    <name type="scientific">Pleurostoma richardsiae</name>
    <dbReference type="NCBI Taxonomy" id="41990"/>
    <lineage>
        <taxon>Eukaryota</taxon>
        <taxon>Fungi</taxon>
        <taxon>Dikarya</taxon>
        <taxon>Ascomycota</taxon>
        <taxon>Pezizomycotina</taxon>
        <taxon>Sordariomycetes</taxon>
        <taxon>Sordariomycetidae</taxon>
        <taxon>Calosphaeriales</taxon>
        <taxon>Pleurostomataceae</taxon>
        <taxon>Pleurostoma</taxon>
    </lineage>
</organism>
<dbReference type="SUPFAM" id="SSF52821">
    <property type="entry name" value="Rhodanese/Cell cycle control phosphatase"/>
    <property type="match status" value="1"/>
</dbReference>
<feature type="region of interest" description="Disordered" evidence="1">
    <location>
        <begin position="632"/>
        <end position="656"/>
    </location>
</feature>
<dbReference type="CDD" id="cd02674">
    <property type="entry name" value="Peptidase_C19R"/>
    <property type="match status" value="1"/>
</dbReference>
<evidence type="ECO:0000259" key="3">
    <source>
        <dbReference type="PROSITE" id="PS50235"/>
    </source>
</evidence>
<dbReference type="PANTHER" id="PTHR24006">
    <property type="entry name" value="UBIQUITIN CARBOXYL-TERMINAL HYDROLASE"/>
    <property type="match status" value="1"/>
</dbReference>
<sequence>MSPVATSGSATVLDNGAPGWGGFSFGGGRGAKRVLPHIDDIIHVAADVDVNTPIEKVLTAAESSMRSAESSKSFNRPDLALKEYLKSYHIVAEVIPRHPDFVSFQADRKPLGDRFAALIKKINSQHGAFERIKQDIKADNARTGVQPVSSHPPSTTQASGSRPGTASSTASNHGGYRDGEVSRGHTPMNGHAIEGPSQEGSGPRHSQSPSQQPLNSSPRVKPVVHPKPHALHGNAIKPGGGQGASAKNKAGEDLLARFANLRATPSQDPRIRTQPLAPRPMGPREMPQKPTVSLHGTLPDMPKMPDAIYSPARGTVSNEAAELPSSTPRGIFSRTNSTASFTNSSSVNAFKSQPQDDYFTPSHSFGPASSLQPQQRRISIPEGDSVTVEELIKLQQAGAKDVQVLLIDVRRREDFDDGHIMSQSTICIEPEILQRTNISANEIADSMILSPQRERLLFEGRHDFDVIVFYDESSEKMDWSRSGGSNDTALLNLFNALKYYDFYGDSENKSPKLLEGGLRAWTSVLGVSALQSSKTLIGVSRIQKPMRNRASSVYGRPLLPKSATKPIQDADEARRWEETLPAMTAEYHRTKDDFLRRFPDITPEKESMISPIAPIRSEPRVPHFPAPRTDVGAALTSPPTRPAPTVPRPSFTGLRDSDDQDQYIIAKMARTGPESALFGSSGFAEELLTGEWQNMYKVPKRGDEKILPPQLLSKILANLFHWMQHGNFHTMQAKTLMDYLHHISRKDMDGRLKPAEDIFGGRSQQDAQEFLSFLITELDDETNTLRDRNPNIHQPKMDVGKSVLQGAVEYWREHRQSHASLVDKYWRTIELLTTTCKNCGHSNHKFEVSDFLALTLPPDTSRLTLDSLLEDYTAPELISEYKCDSCKVPGTNINRRSFARLPDLLCILFRRFTHMGGENAEKDNRIVTFPVRDFDMTPYFLPDQKQPAFGDDVDTHFQGPFIYDAYAVVTHGGSLKSGHYQAYVRDEGSNDPTLWNHFNDTIVTEVHIGTGRNDAGLRELYAKGDQTAYMAFYKRRDTRR</sequence>
<feature type="compositionally biased region" description="Polar residues" evidence="1">
    <location>
        <begin position="351"/>
        <end position="374"/>
    </location>
</feature>
<proteinExistence type="predicted"/>
<dbReference type="InterPro" id="IPR036873">
    <property type="entry name" value="Rhodanese-like_dom_sf"/>
</dbReference>
<dbReference type="PROSITE" id="PS50235">
    <property type="entry name" value="USP_3"/>
    <property type="match status" value="1"/>
</dbReference>
<accession>A0AA38RZP2</accession>
<dbReference type="GO" id="GO:0005634">
    <property type="term" value="C:nucleus"/>
    <property type="evidence" value="ECO:0007669"/>
    <property type="project" value="TreeGrafter"/>
</dbReference>
<dbReference type="SUPFAM" id="SSF54001">
    <property type="entry name" value="Cysteine proteinases"/>
    <property type="match status" value="1"/>
</dbReference>
<feature type="compositionally biased region" description="Low complexity" evidence="1">
    <location>
        <begin position="206"/>
        <end position="221"/>
    </location>
</feature>
<evidence type="ECO:0000313" key="5">
    <source>
        <dbReference type="Proteomes" id="UP001174694"/>
    </source>
</evidence>